<dbReference type="RefSeq" id="WP_146647946.1">
    <property type="nucleotide sequence ID" value="NZ_CP012333.1"/>
</dbReference>
<dbReference type="AlphaFoldDB" id="A0A0K1PU96"/>
<organism evidence="2 3">
    <name type="scientific">Labilithrix luteola</name>
    <dbReference type="NCBI Taxonomy" id="1391654"/>
    <lineage>
        <taxon>Bacteria</taxon>
        <taxon>Pseudomonadati</taxon>
        <taxon>Myxococcota</taxon>
        <taxon>Polyangia</taxon>
        <taxon>Polyangiales</taxon>
        <taxon>Labilitrichaceae</taxon>
        <taxon>Labilithrix</taxon>
    </lineage>
</organism>
<keyword evidence="3" id="KW-1185">Reference proteome</keyword>
<dbReference type="PANTHER" id="PTHR14097">
    <property type="entry name" value="OXIDOREDUCTASE HTATIP2"/>
    <property type="match status" value="1"/>
</dbReference>
<dbReference type="InterPro" id="IPR016040">
    <property type="entry name" value="NAD(P)-bd_dom"/>
</dbReference>
<dbReference type="Pfam" id="PF13460">
    <property type="entry name" value="NAD_binding_10"/>
    <property type="match status" value="1"/>
</dbReference>
<gene>
    <name evidence="2" type="ORF">AKJ09_03363</name>
</gene>
<reference evidence="2 3" key="1">
    <citation type="submission" date="2015-08" db="EMBL/GenBank/DDBJ databases">
        <authorList>
            <person name="Babu N.S."/>
            <person name="Beckwith C.J."/>
            <person name="Beseler K.G."/>
            <person name="Brison A."/>
            <person name="Carone J.V."/>
            <person name="Caskin T.P."/>
            <person name="Diamond M."/>
            <person name="Durham M.E."/>
            <person name="Foxe J.M."/>
            <person name="Go M."/>
            <person name="Henderson B.A."/>
            <person name="Jones I.B."/>
            <person name="McGettigan J.A."/>
            <person name="Micheletti S.J."/>
            <person name="Nasrallah M.E."/>
            <person name="Ortiz D."/>
            <person name="Piller C.R."/>
            <person name="Privatt S.R."/>
            <person name="Schneider S.L."/>
            <person name="Sharp S."/>
            <person name="Smith T.C."/>
            <person name="Stanton J.D."/>
            <person name="Ullery H.E."/>
            <person name="Wilson R.J."/>
            <person name="Serrano M.G."/>
            <person name="Buck G."/>
            <person name="Lee V."/>
            <person name="Wang Y."/>
            <person name="Carvalho R."/>
            <person name="Voegtly L."/>
            <person name="Shi R."/>
            <person name="Duckworth R."/>
            <person name="Johnson A."/>
            <person name="Loviza R."/>
            <person name="Walstead R."/>
            <person name="Shah Z."/>
            <person name="Kiflezghi M."/>
            <person name="Wade K."/>
            <person name="Ball S.L."/>
            <person name="Bradley K.W."/>
            <person name="Asai D.J."/>
            <person name="Bowman C.A."/>
            <person name="Russell D.A."/>
            <person name="Pope W.H."/>
            <person name="Jacobs-Sera D."/>
            <person name="Hendrix R.W."/>
            <person name="Hatfull G.F."/>
        </authorList>
    </citation>
    <scope>NUCLEOTIDE SEQUENCE [LARGE SCALE GENOMIC DNA]</scope>
    <source>
        <strain evidence="2 3">DSM 27648</strain>
    </source>
</reference>
<dbReference type="OrthoDB" id="9798632at2"/>
<evidence type="ECO:0000313" key="2">
    <source>
        <dbReference type="EMBL" id="AKU96699.1"/>
    </source>
</evidence>
<dbReference type="KEGG" id="llu:AKJ09_03363"/>
<proteinExistence type="predicted"/>
<feature type="domain" description="NAD(P)-binding" evidence="1">
    <location>
        <begin position="9"/>
        <end position="158"/>
    </location>
</feature>
<dbReference type="InterPro" id="IPR036291">
    <property type="entry name" value="NAD(P)-bd_dom_sf"/>
</dbReference>
<accession>A0A0K1PU96</accession>
<evidence type="ECO:0000313" key="3">
    <source>
        <dbReference type="Proteomes" id="UP000064967"/>
    </source>
</evidence>
<dbReference type="SUPFAM" id="SSF51735">
    <property type="entry name" value="NAD(P)-binding Rossmann-fold domains"/>
    <property type="match status" value="1"/>
</dbReference>
<evidence type="ECO:0000259" key="1">
    <source>
        <dbReference type="Pfam" id="PF13460"/>
    </source>
</evidence>
<dbReference type="EMBL" id="CP012333">
    <property type="protein sequence ID" value="AKU96699.1"/>
    <property type="molecule type" value="Genomic_DNA"/>
</dbReference>
<dbReference type="STRING" id="1391654.AKJ09_03363"/>
<dbReference type="Gene3D" id="3.40.50.720">
    <property type="entry name" value="NAD(P)-binding Rossmann-like Domain"/>
    <property type="match status" value="1"/>
</dbReference>
<sequence>MRARAIVIGGTGLVGSQLLDQLQEDTRFEKVVSLVRRKSGREHPKLDEHVIDFRSKDSWSPLIEGSQGDVLFSTLGTTLRLAGSQAAQYEVDYTFQYRIAEQAAAAGVKRYVLVSSSGANWNSSLFYTRMKGELERDVEKLPFSRIRILRPGLLAGERAKRRPLEGVGQVVVSALKFLPGVRQYRPVPAKTVARAMIRAWSEDGADLEIYGPEQVFELGER</sequence>
<dbReference type="Proteomes" id="UP000064967">
    <property type="component" value="Chromosome"/>
</dbReference>
<dbReference type="PANTHER" id="PTHR14097:SF7">
    <property type="entry name" value="OXIDOREDUCTASE HTATIP2"/>
    <property type="match status" value="1"/>
</dbReference>
<name>A0A0K1PU96_9BACT</name>
<protein>
    <submittedName>
        <fullName evidence="2">Oxidoreductase</fullName>
    </submittedName>
</protein>